<evidence type="ECO:0000313" key="2">
    <source>
        <dbReference type="Proteomes" id="UP000805614"/>
    </source>
</evidence>
<sequence length="68" mass="7091">MTYERDDGVRAEGVAAFAHALTHVHLGWAPAGWLLLLPGVGWFVQLCVDALGGRPRTLPPAGAGRAGS</sequence>
<protein>
    <submittedName>
        <fullName evidence="1">Uncharacterized protein</fullName>
    </submittedName>
</protein>
<proteinExistence type="predicted"/>
<keyword evidence="2" id="KW-1185">Reference proteome</keyword>
<organism evidence="1 2">
    <name type="scientific">Actinomadura alba</name>
    <dbReference type="NCBI Taxonomy" id="406431"/>
    <lineage>
        <taxon>Bacteria</taxon>
        <taxon>Bacillati</taxon>
        <taxon>Actinomycetota</taxon>
        <taxon>Actinomycetes</taxon>
        <taxon>Streptosporangiales</taxon>
        <taxon>Thermomonosporaceae</taxon>
        <taxon>Actinomadura</taxon>
    </lineage>
</organism>
<accession>A0ABR7LHG8</accession>
<comment type="caution">
    <text evidence="1">The sequence shown here is derived from an EMBL/GenBank/DDBJ whole genome shotgun (WGS) entry which is preliminary data.</text>
</comment>
<name>A0ABR7LHG8_9ACTN</name>
<dbReference type="RefSeq" id="WP_187240862.1">
    <property type="nucleotide sequence ID" value="NZ_BAAAOK010000015.1"/>
</dbReference>
<reference evidence="1 2" key="1">
    <citation type="submission" date="2020-06" db="EMBL/GenBank/DDBJ databases">
        <title>Actinomadura xiongansis sp. nov., isolated from soil of Baiyangdian.</title>
        <authorList>
            <person name="Zhang X."/>
        </authorList>
    </citation>
    <scope>NUCLEOTIDE SEQUENCE [LARGE SCALE GENOMIC DNA]</scope>
    <source>
        <strain evidence="1 2">HBUM206468</strain>
    </source>
</reference>
<gene>
    <name evidence="1" type="ORF">HKK74_00230</name>
</gene>
<dbReference type="Proteomes" id="UP000805614">
    <property type="component" value="Unassembled WGS sequence"/>
</dbReference>
<evidence type="ECO:0000313" key="1">
    <source>
        <dbReference type="EMBL" id="MBC6463930.1"/>
    </source>
</evidence>
<dbReference type="EMBL" id="JABVEC010000001">
    <property type="protein sequence ID" value="MBC6463930.1"/>
    <property type="molecule type" value="Genomic_DNA"/>
</dbReference>